<dbReference type="AlphaFoldDB" id="A0A6A6P2P4"/>
<evidence type="ECO:0000313" key="2">
    <source>
        <dbReference type="Proteomes" id="UP000799766"/>
    </source>
</evidence>
<evidence type="ECO:0000313" key="1">
    <source>
        <dbReference type="EMBL" id="KAF2458149.1"/>
    </source>
</evidence>
<organism evidence="1 2">
    <name type="scientific">Lineolata rhizophorae</name>
    <dbReference type="NCBI Taxonomy" id="578093"/>
    <lineage>
        <taxon>Eukaryota</taxon>
        <taxon>Fungi</taxon>
        <taxon>Dikarya</taxon>
        <taxon>Ascomycota</taxon>
        <taxon>Pezizomycotina</taxon>
        <taxon>Dothideomycetes</taxon>
        <taxon>Dothideomycetes incertae sedis</taxon>
        <taxon>Lineolatales</taxon>
        <taxon>Lineolataceae</taxon>
        <taxon>Lineolata</taxon>
    </lineage>
</organism>
<protein>
    <recommendedName>
        <fullName evidence="3">Phage metallopeptidase domain-containing protein</fullName>
    </recommendedName>
</protein>
<sequence>MPAVDLYIAYITDQAVGKYNLLPVWLVDALRAQKAFPTLDLGKVRYAEGIETMQGDRPITLEYNIFFPDTLNIADQNADRADVLAVLHELEHVAQTKRHDGVRPYCNKFIIQSAGAVSQSLQRRSWRAFVKNLHEYDGIEKDAVDKAKRLIDVVMEAAIRPPPES</sequence>
<name>A0A6A6P2P4_9PEZI</name>
<dbReference type="Proteomes" id="UP000799766">
    <property type="component" value="Unassembled WGS sequence"/>
</dbReference>
<gene>
    <name evidence="1" type="ORF">BDY21DRAFT_371043</name>
</gene>
<reference evidence="1" key="1">
    <citation type="journal article" date="2020" name="Stud. Mycol.">
        <title>101 Dothideomycetes genomes: a test case for predicting lifestyles and emergence of pathogens.</title>
        <authorList>
            <person name="Haridas S."/>
            <person name="Albert R."/>
            <person name="Binder M."/>
            <person name="Bloem J."/>
            <person name="Labutti K."/>
            <person name="Salamov A."/>
            <person name="Andreopoulos B."/>
            <person name="Baker S."/>
            <person name="Barry K."/>
            <person name="Bills G."/>
            <person name="Bluhm B."/>
            <person name="Cannon C."/>
            <person name="Castanera R."/>
            <person name="Culley D."/>
            <person name="Daum C."/>
            <person name="Ezra D."/>
            <person name="Gonzalez J."/>
            <person name="Henrissat B."/>
            <person name="Kuo A."/>
            <person name="Liang C."/>
            <person name="Lipzen A."/>
            <person name="Lutzoni F."/>
            <person name="Magnuson J."/>
            <person name="Mondo S."/>
            <person name="Nolan M."/>
            <person name="Ohm R."/>
            <person name="Pangilinan J."/>
            <person name="Park H.-J."/>
            <person name="Ramirez L."/>
            <person name="Alfaro M."/>
            <person name="Sun H."/>
            <person name="Tritt A."/>
            <person name="Yoshinaga Y."/>
            <person name="Zwiers L.-H."/>
            <person name="Turgeon B."/>
            <person name="Goodwin S."/>
            <person name="Spatafora J."/>
            <person name="Crous P."/>
            <person name="Grigoriev I."/>
        </authorList>
    </citation>
    <scope>NUCLEOTIDE SEQUENCE</scope>
    <source>
        <strain evidence="1">ATCC 16933</strain>
    </source>
</reference>
<dbReference type="OrthoDB" id="1884773at2759"/>
<dbReference type="EMBL" id="MU001678">
    <property type="protein sequence ID" value="KAF2458149.1"/>
    <property type="molecule type" value="Genomic_DNA"/>
</dbReference>
<accession>A0A6A6P2P4</accession>
<evidence type="ECO:0008006" key="3">
    <source>
        <dbReference type="Google" id="ProtNLM"/>
    </source>
</evidence>
<proteinExistence type="predicted"/>
<keyword evidence="2" id="KW-1185">Reference proteome</keyword>